<gene>
    <name evidence="11" type="ORF">H9L24_04070</name>
</gene>
<name>A0A7H0HHT6_9BURK</name>
<dbReference type="GO" id="GO:0005524">
    <property type="term" value="F:ATP binding"/>
    <property type="evidence" value="ECO:0007669"/>
    <property type="project" value="UniProtKB-KW"/>
</dbReference>
<reference evidence="11 12" key="1">
    <citation type="submission" date="2020-08" db="EMBL/GenBank/DDBJ databases">
        <title>Genome sequence of Acidovorax monticola KACC 19171T.</title>
        <authorList>
            <person name="Hyun D.-W."/>
            <person name="Bae J.-W."/>
        </authorList>
    </citation>
    <scope>NUCLEOTIDE SEQUENCE [LARGE SCALE GENOMIC DNA]</scope>
    <source>
        <strain evidence="11 12">KACC 19171</strain>
    </source>
</reference>
<dbReference type="PROSITE" id="PS50893">
    <property type="entry name" value="ABC_TRANSPORTER_2"/>
    <property type="match status" value="1"/>
</dbReference>
<accession>A0A7H0HHT6</accession>
<evidence type="ECO:0000256" key="7">
    <source>
        <dbReference type="ARBA" id="ARBA00022989"/>
    </source>
</evidence>
<dbReference type="PANTHER" id="PTHR45772:SF7">
    <property type="entry name" value="AMINO ACID ABC TRANSPORTER ATP-BINDING PROTEIN"/>
    <property type="match status" value="1"/>
</dbReference>
<keyword evidence="3" id="KW-1003">Cell membrane</keyword>
<dbReference type="Proteomes" id="UP000516057">
    <property type="component" value="Chromosome"/>
</dbReference>
<feature type="transmembrane region" description="Helical" evidence="9">
    <location>
        <begin position="285"/>
        <end position="306"/>
    </location>
</feature>
<feature type="transmembrane region" description="Helical" evidence="9">
    <location>
        <begin position="60"/>
        <end position="79"/>
    </location>
</feature>
<feature type="transmembrane region" description="Helical" evidence="9">
    <location>
        <begin position="32"/>
        <end position="53"/>
    </location>
</feature>
<dbReference type="Pfam" id="PF02653">
    <property type="entry name" value="BPD_transp_2"/>
    <property type="match status" value="1"/>
</dbReference>
<comment type="subcellular location">
    <subcellularLocation>
        <location evidence="1">Cell membrane</location>
        <topology evidence="1">Multi-pass membrane protein</topology>
    </subcellularLocation>
</comment>
<dbReference type="PANTHER" id="PTHR45772">
    <property type="entry name" value="CONSERVED COMPONENT OF ABC TRANSPORTER FOR NATURAL AMINO ACIDS-RELATED"/>
    <property type="match status" value="1"/>
</dbReference>
<evidence type="ECO:0000256" key="2">
    <source>
        <dbReference type="ARBA" id="ARBA00022448"/>
    </source>
</evidence>
<evidence type="ECO:0000256" key="1">
    <source>
        <dbReference type="ARBA" id="ARBA00004651"/>
    </source>
</evidence>
<dbReference type="SMART" id="SM00382">
    <property type="entry name" value="AAA"/>
    <property type="match status" value="1"/>
</dbReference>
<dbReference type="GO" id="GO:0042941">
    <property type="term" value="P:D-alanine transmembrane transport"/>
    <property type="evidence" value="ECO:0007669"/>
    <property type="project" value="TreeGrafter"/>
</dbReference>
<organism evidence="11 12">
    <name type="scientific">Paenacidovorax monticola</name>
    <dbReference type="NCBI Taxonomy" id="1926868"/>
    <lineage>
        <taxon>Bacteria</taxon>
        <taxon>Pseudomonadati</taxon>
        <taxon>Pseudomonadota</taxon>
        <taxon>Betaproteobacteria</taxon>
        <taxon>Burkholderiales</taxon>
        <taxon>Comamonadaceae</taxon>
        <taxon>Paenacidovorax</taxon>
    </lineage>
</organism>
<dbReference type="Gene3D" id="3.40.50.300">
    <property type="entry name" value="P-loop containing nucleotide triphosphate hydrolases"/>
    <property type="match status" value="1"/>
</dbReference>
<dbReference type="GO" id="GO:0015808">
    <property type="term" value="P:L-alanine transport"/>
    <property type="evidence" value="ECO:0007669"/>
    <property type="project" value="TreeGrafter"/>
</dbReference>
<dbReference type="GO" id="GO:0005304">
    <property type="term" value="F:L-valine transmembrane transporter activity"/>
    <property type="evidence" value="ECO:0007669"/>
    <property type="project" value="TreeGrafter"/>
</dbReference>
<evidence type="ECO:0000259" key="10">
    <source>
        <dbReference type="PROSITE" id="PS50893"/>
    </source>
</evidence>
<dbReference type="KEGG" id="amon:H9L24_04070"/>
<evidence type="ECO:0000256" key="4">
    <source>
        <dbReference type="ARBA" id="ARBA00022692"/>
    </source>
</evidence>
<dbReference type="AlphaFoldDB" id="A0A7H0HHT6"/>
<protein>
    <submittedName>
        <fullName evidence="11">Branched-chain amino acid ABC transporter ATP-binding protein/permease</fullName>
    </submittedName>
</protein>
<feature type="transmembrane region" description="Helical" evidence="9">
    <location>
        <begin position="161"/>
        <end position="180"/>
    </location>
</feature>
<keyword evidence="2" id="KW-0813">Transport</keyword>
<proteinExistence type="predicted"/>
<keyword evidence="6 11" id="KW-0067">ATP-binding</keyword>
<dbReference type="InterPro" id="IPR032823">
    <property type="entry name" value="BCA_ABC_TP_C"/>
</dbReference>
<dbReference type="InterPro" id="IPR043428">
    <property type="entry name" value="LivM-like"/>
</dbReference>
<feature type="transmembrane region" description="Helical" evidence="9">
    <location>
        <begin position="7"/>
        <end position="26"/>
    </location>
</feature>
<dbReference type="EMBL" id="CP060790">
    <property type="protein sequence ID" value="QNP60102.1"/>
    <property type="molecule type" value="Genomic_DNA"/>
</dbReference>
<dbReference type="RefSeq" id="WP_187737083.1">
    <property type="nucleotide sequence ID" value="NZ_CP060790.1"/>
</dbReference>
<keyword evidence="5" id="KW-0547">Nucleotide-binding</keyword>
<evidence type="ECO:0000256" key="9">
    <source>
        <dbReference type="SAM" id="Phobius"/>
    </source>
</evidence>
<dbReference type="InterPro" id="IPR003439">
    <property type="entry name" value="ABC_transporter-like_ATP-bd"/>
</dbReference>
<evidence type="ECO:0000313" key="12">
    <source>
        <dbReference type="Proteomes" id="UP000516057"/>
    </source>
</evidence>
<feature type="transmembrane region" description="Helical" evidence="9">
    <location>
        <begin position="112"/>
        <end position="130"/>
    </location>
</feature>
<keyword evidence="4 9" id="KW-0812">Transmembrane</keyword>
<dbReference type="CDD" id="cd03219">
    <property type="entry name" value="ABC_Mj1267_LivG_branched"/>
    <property type="match status" value="1"/>
</dbReference>
<feature type="domain" description="ABC transporter" evidence="10">
    <location>
        <begin position="338"/>
        <end position="585"/>
    </location>
</feature>
<keyword evidence="7 9" id="KW-1133">Transmembrane helix</keyword>
<sequence length="604" mass="63886">MKGARHLGAVAVLAAAMIGLTAFTAIGTNDYYLRIVFMMCVYYLCAAGMNVLVGYAGQKSLGQAGLFAAGAYAVALITTRSEMNPWIALALAAAISGLCGVLIALPSLRVKGPYLAMVTLAFGIVVEKLVGEWTDVFGGAQGIYGIRPLTWNGEPLTTQQWVWFGIALCAITHLLLRNLLQGRFGRALLSLQADEIASSSVGVRVYRAKVIAFVVAAVTCGIAGAMVAQQNQYINSDFITFHLSIFILLLVLFGGAGTLAGPLVGTVILTLVDALLARWPSAQHFLYGFLLLFALYVMPGGVVGLLSRLRSGKAAPAPAPASGEAAAPLRARGSGELLAVRGVSKAYGGVKPANNVSFQLQRGHINALIGPNGAGKSTMINMLTGVVTPDEGSIRFLGQEIAGQPVHRICHLGMGRTFQNLRLFADLSVLDNVMLGHHSRMRNGFFASLAALPGARRQEEATQRRAHQLLELVDLAHLAHQPAGSLPYGLQRRVELARALATEPELLLLDEPAAGLNPQETAELGELLLRIGRCGVTILMVEHHMDLVMSVSDHVIVLDYGVKIAEGRPAEVQSDPRVIAAYLGVDDDEAPAADASPLAPACAA</sequence>
<evidence type="ECO:0000256" key="3">
    <source>
        <dbReference type="ARBA" id="ARBA00022475"/>
    </source>
</evidence>
<evidence type="ECO:0000313" key="11">
    <source>
        <dbReference type="EMBL" id="QNP60102.1"/>
    </source>
</evidence>
<dbReference type="FunFam" id="3.40.50.300:FF:000421">
    <property type="entry name" value="Branched-chain amino acid ABC transporter ATP-binding protein"/>
    <property type="match status" value="1"/>
</dbReference>
<dbReference type="GO" id="GO:0015192">
    <property type="term" value="F:L-phenylalanine transmembrane transporter activity"/>
    <property type="evidence" value="ECO:0007669"/>
    <property type="project" value="TreeGrafter"/>
</dbReference>
<dbReference type="GO" id="GO:0005886">
    <property type="term" value="C:plasma membrane"/>
    <property type="evidence" value="ECO:0007669"/>
    <property type="project" value="UniProtKB-SubCell"/>
</dbReference>
<keyword evidence="8 9" id="KW-0472">Membrane</keyword>
<feature type="transmembrane region" description="Helical" evidence="9">
    <location>
        <begin position="85"/>
        <end position="105"/>
    </location>
</feature>
<dbReference type="InterPro" id="IPR051120">
    <property type="entry name" value="ABC_AA/LPS_Transport"/>
</dbReference>
<dbReference type="GO" id="GO:1903806">
    <property type="term" value="P:L-isoleucine import across plasma membrane"/>
    <property type="evidence" value="ECO:0007669"/>
    <property type="project" value="TreeGrafter"/>
</dbReference>
<dbReference type="InterPro" id="IPR003593">
    <property type="entry name" value="AAA+_ATPase"/>
</dbReference>
<feature type="transmembrane region" description="Helical" evidence="9">
    <location>
        <begin position="210"/>
        <end position="228"/>
    </location>
</feature>
<evidence type="ECO:0000256" key="8">
    <source>
        <dbReference type="ARBA" id="ARBA00023136"/>
    </source>
</evidence>
<feature type="transmembrane region" description="Helical" evidence="9">
    <location>
        <begin position="260"/>
        <end position="279"/>
    </location>
</feature>
<dbReference type="InterPro" id="IPR001851">
    <property type="entry name" value="ABC_transp_permease"/>
</dbReference>
<dbReference type="GO" id="GO:0015188">
    <property type="term" value="F:L-isoleucine transmembrane transporter activity"/>
    <property type="evidence" value="ECO:0007669"/>
    <property type="project" value="TreeGrafter"/>
</dbReference>
<dbReference type="SUPFAM" id="SSF52540">
    <property type="entry name" value="P-loop containing nucleoside triphosphate hydrolases"/>
    <property type="match status" value="1"/>
</dbReference>
<evidence type="ECO:0000256" key="5">
    <source>
        <dbReference type="ARBA" id="ARBA00022741"/>
    </source>
</evidence>
<dbReference type="CDD" id="cd06581">
    <property type="entry name" value="TM_PBP1_LivM_like"/>
    <property type="match status" value="1"/>
</dbReference>
<keyword evidence="12" id="KW-1185">Reference proteome</keyword>
<evidence type="ECO:0000256" key="6">
    <source>
        <dbReference type="ARBA" id="ARBA00022840"/>
    </source>
</evidence>
<dbReference type="Pfam" id="PF12399">
    <property type="entry name" value="BCA_ABC_TP_C"/>
    <property type="match status" value="1"/>
</dbReference>
<dbReference type="Pfam" id="PF00005">
    <property type="entry name" value="ABC_tran"/>
    <property type="match status" value="1"/>
</dbReference>
<dbReference type="GO" id="GO:1903805">
    <property type="term" value="P:L-valine import across plasma membrane"/>
    <property type="evidence" value="ECO:0007669"/>
    <property type="project" value="TreeGrafter"/>
</dbReference>
<dbReference type="InterPro" id="IPR027417">
    <property type="entry name" value="P-loop_NTPase"/>
</dbReference>
<dbReference type="GO" id="GO:0016887">
    <property type="term" value="F:ATP hydrolysis activity"/>
    <property type="evidence" value="ECO:0007669"/>
    <property type="project" value="InterPro"/>
</dbReference>